<dbReference type="Pfam" id="PF21168">
    <property type="entry name" value="FkbO_Hyg5-like_N"/>
    <property type="match status" value="1"/>
</dbReference>
<dbReference type="SUPFAM" id="SSF55298">
    <property type="entry name" value="YjgF-like"/>
    <property type="match status" value="1"/>
</dbReference>
<dbReference type="AlphaFoldDB" id="A0A2K8U3B6"/>
<reference evidence="2 3" key="1">
    <citation type="submission" date="2017-03" db="EMBL/GenBank/DDBJ databases">
        <title>Complete genome sequence of Candidatus 'Thiodictyon syntrophicum' sp. nov. strain Cad16T, a photolithoautotroph purple sulfur bacterium isolated from an alpine meromictic lake.</title>
        <authorList>
            <person name="Luedin S.M."/>
            <person name="Pothier J.F."/>
            <person name="Danza F."/>
            <person name="Storelli N."/>
            <person name="Wittwer M."/>
            <person name="Tonolla M."/>
        </authorList>
    </citation>
    <scope>NUCLEOTIDE SEQUENCE [LARGE SCALE GENOMIC DNA]</scope>
    <source>
        <strain evidence="2 3">Cad16T</strain>
    </source>
</reference>
<dbReference type="Gene3D" id="3.30.1330.40">
    <property type="entry name" value="RutC-like"/>
    <property type="match status" value="1"/>
</dbReference>
<name>A0A2K8U3B6_9GAMM</name>
<dbReference type="OrthoDB" id="1114505at2"/>
<sequence>MTPPGDILRLDYLPVARLAQPARDGWPDALGGLCFSHPAIADEAAGLPLLAVDMPLLEGQDAICEVWSTAEALRSGRHQGIHYREGDTLLFGCLTRDEPTRVTPGDGRGPLQAATQAAYESIFELIQSRGYHAILRFWNYFPGVNRVSHHLERYRQFNIGRQDAFLSHGRSVIGNVPAACALGSAGAALQVAFLAARADPLGIENPRQISAYDYPNQYGPRSPTFSRASLVNLRGRDLLFISGTASIVGHQTLHAGDVDAQTRESLHNIAAVVAAANRRAPGAGFRLCNLAYKVYIRYAGDLVSVRRALLEFIGAPVAAVFLQADVCRADLLVEIEASGGHAIAPG</sequence>
<dbReference type="KEGG" id="tsy:THSYN_02965"/>
<feature type="domain" description="Chorismatase FkbO/Hyg5-like N-terminal" evidence="1">
    <location>
        <begin position="65"/>
        <end position="195"/>
    </location>
</feature>
<keyword evidence="3" id="KW-1185">Reference proteome</keyword>
<dbReference type="EMBL" id="CP020370">
    <property type="protein sequence ID" value="AUB80025.1"/>
    <property type="molecule type" value="Genomic_DNA"/>
</dbReference>
<dbReference type="InterPro" id="IPR049368">
    <property type="entry name" value="FkbO_Hyg5-like_N"/>
</dbReference>
<accession>A0A2K8U3B6</accession>
<gene>
    <name evidence="2" type="ORF">THSYN_02965</name>
</gene>
<dbReference type="RefSeq" id="WP_100917836.1">
    <property type="nucleotide sequence ID" value="NZ_CP020370.1"/>
</dbReference>
<evidence type="ECO:0000313" key="2">
    <source>
        <dbReference type="EMBL" id="AUB80025.1"/>
    </source>
</evidence>
<dbReference type="Proteomes" id="UP000232638">
    <property type="component" value="Chromosome"/>
</dbReference>
<evidence type="ECO:0000313" key="3">
    <source>
        <dbReference type="Proteomes" id="UP000232638"/>
    </source>
</evidence>
<proteinExistence type="predicted"/>
<evidence type="ECO:0000259" key="1">
    <source>
        <dbReference type="Pfam" id="PF21168"/>
    </source>
</evidence>
<organism evidence="2 3">
    <name type="scientific">Candidatus Thiodictyon syntrophicum</name>
    <dbReference type="NCBI Taxonomy" id="1166950"/>
    <lineage>
        <taxon>Bacteria</taxon>
        <taxon>Pseudomonadati</taxon>
        <taxon>Pseudomonadota</taxon>
        <taxon>Gammaproteobacteria</taxon>
        <taxon>Chromatiales</taxon>
        <taxon>Chromatiaceae</taxon>
        <taxon>Thiodictyon</taxon>
    </lineage>
</organism>
<dbReference type="CDD" id="cd06153">
    <property type="entry name" value="YjgF_YER057c_UK114_like_5"/>
    <property type="match status" value="1"/>
</dbReference>
<protein>
    <recommendedName>
        <fullName evidence="1">Chorismatase FkbO/Hyg5-like N-terminal domain-containing protein</fullName>
    </recommendedName>
</protein>
<dbReference type="InterPro" id="IPR035959">
    <property type="entry name" value="RutC-like_sf"/>
</dbReference>